<evidence type="ECO:0000313" key="4">
    <source>
        <dbReference type="EMBL" id="SLN46574.1"/>
    </source>
</evidence>
<dbReference type="GO" id="GO:0009002">
    <property type="term" value="F:serine-type D-Ala-D-Ala carboxypeptidase activity"/>
    <property type="evidence" value="ECO:0007669"/>
    <property type="project" value="UniProtKB-EC"/>
</dbReference>
<dbReference type="PROSITE" id="PS51318">
    <property type="entry name" value="TAT"/>
    <property type="match status" value="1"/>
</dbReference>
<dbReference type="EMBL" id="FWFT01000003">
    <property type="protein sequence ID" value="SLN46574.1"/>
    <property type="molecule type" value="Genomic_DNA"/>
</dbReference>
<protein>
    <submittedName>
        <fullName evidence="4">D-alanyl-D-alanine carboxypeptidase DacC</fullName>
        <ecNumber evidence="4">3.4.16.4</ecNumber>
    </submittedName>
</protein>
<evidence type="ECO:0000256" key="2">
    <source>
        <dbReference type="ARBA" id="ARBA00022801"/>
    </source>
</evidence>
<comment type="similarity">
    <text evidence="1">Belongs to the peptidase S13 family.</text>
</comment>
<dbReference type="InterPro" id="IPR012338">
    <property type="entry name" value="Beta-lactam/transpept-like"/>
</dbReference>
<proteinExistence type="inferred from homology"/>
<dbReference type="Pfam" id="PF02113">
    <property type="entry name" value="Peptidase_S13"/>
    <property type="match status" value="1"/>
</dbReference>
<dbReference type="AlphaFoldDB" id="A0A1Y5STG8"/>
<dbReference type="Gene3D" id="3.40.710.10">
    <property type="entry name" value="DD-peptidase/beta-lactamase superfamily"/>
    <property type="match status" value="2"/>
</dbReference>
<keyword evidence="2 4" id="KW-0378">Hydrolase</keyword>
<dbReference type="GO" id="GO:0000270">
    <property type="term" value="P:peptidoglycan metabolic process"/>
    <property type="evidence" value="ECO:0007669"/>
    <property type="project" value="TreeGrafter"/>
</dbReference>
<keyword evidence="4" id="KW-0645">Protease</keyword>
<keyword evidence="4" id="KW-0121">Carboxypeptidase</keyword>
<reference evidence="4 5" key="1">
    <citation type="submission" date="2017-03" db="EMBL/GenBank/DDBJ databases">
        <authorList>
            <person name="Afonso C.L."/>
            <person name="Miller P.J."/>
            <person name="Scott M.A."/>
            <person name="Spackman E."/>
            <person name="Goraichik I."/>
            <person name="Dimitrov K.M."/>
            <person name="Suarez D.L."/>
            <person name="Swayne D.E."/>
        </authorList>
    </citation>
    <scope>NUCLEOTIDE SEQUENCE [LARGE SCALE GENOMIC DNA]</scope>
    <source>
        <strain evidence="4 5">CECT 8397</strain>
    </source>
</reference>
<name>A0A1Y5STG8_9RHOB</name>
<dbReference type="PANTHER" id="PTHR30023:SF0">
    <property type="entry name" value="PENICILLIN-SENSITIVE CARBOXYPEPTIDASE A"/>
    <property type="match status" value="1"/>
</dbReference>
<dbReference type="Proteomes" id="UP000193623">
    <property type="component" value="Unassembled WGS sequence"/>
</dbReference>
<feature type="signal peptide" evidence="3">
    <location>
        <begin position="1"/>
        <end position="21"/>
    </location>
</feature>
<dbReference type="InterPro" id="IPR000667">
    <property type="entry name" value="Peptidase_S13"/>
</dbReference>
<keyword evidence="5" id="KW-1185">Reference proteome</keyword>
<organism evidence="4 5">
    <name type="scientific">Pseudooctadecabacter jejudonensis</name>
    <dbReference type="NCBI Taxonomy" id="1391910"/>
    <lineage>
        <taxon>Bacteria</taxon>
        <taxon>Pseudomonadati</taxon>
        <taxon>Pseudomonadota</taxon>
        <taxon>Alphaproteobacteria</taxon>
        <taxon>Rhodobacterales</taxon>
        <taxon>Paracoccaceae</taxon>
        <taxon>Pseudooctadecabacter</taxon>
    </lineage>
</organism>
<evidence type="ECO:0000256" key="1">
    <source>
        <dbReference type="ARBA" id="ARBA00006096"/>
    </source>
</evidence>
<evidence type="ECO:0000256" key="3">
    <source>
        <dbReference type="SAM" id="SignalP"/>
    </source>
</evidence>
<dbReference type="PANTHER" id="PTHR30023">
    <property type="entry name" value="D-ALANYL-D-ALANINE CARBOXYPEPTIDASE"/>
    <property type="match status" value="1"/>
</dbReference>
<dbReference type="InterPro" id="IPR006311">
    <property type="entry name" value="TAT_signal"/>
</dbReference>
<dbReference type="GO" id="GO:0006508">
    <property type="term" value="P:proteolysis"/>
    <property type="evidence" value="ECO:0007669"/>
    <property type="project" value="InterPro"/>
</dbReference>
<feature type="chain" id="PRO_5012915614" evidence="3">
    <location>
        <begin position="22"/>
        <end position="522"/>
    </location>
</feature>
<dbReference type="Gene3D" id="3.50.80.20">
    <property type="entry name" value="D-Ala-D-Ala carboxypeptidase C, peptidase S13"/>
    <property type="match status" value="1"/>
</dbReference>
<dbReference type="PRINTS" id="PR00922">
    <property type="entry name" value="DADACBPTASE3"/>
</dbReference>
<evidence type="ECO:0000313" key="5">
    <source>
        <dbReference type="Proteomes" id="UP000193623"/>
    </source>
</evidence>
<dbReference type="EC" id="3.4.16.4" evidence="4"/>
<gene>
    <name evidence="4" type="primary">dacC</name>
    <name evidence="4" type="ORF">PSJ8397_02432</name>
</gene>
<keyword evidence="3" id="KW-0732">Signal</keyword>
<dbReference type="RefSeq" id="WP_085864816.1">
    <property type="nucleotide sequence ID" value="NZ_FWFT01000003.1"/>
</dbReference>
<dbReference type="SUPFAM" id="SSF56601">
    <property type="entry name" value="beta-lactamase/transpeptidase-like"/>
    <property type="match status" value="1"/>
</dbReference>
<sequence length="522" mass="55760">MSSFVSRRALLGGLLSSAAGAATAGAPLSSLRPVARTAAEAAPLTESLIPRIAPRVRARIEDIIAEANLGGTVGCVLARADTGEILESVEADVAVPPASVTKSVTALYALDALGGSHRFTTRVFALGSIEAGVLRGDLILAGGGDPTLSADHLADLAQAVADAGITRVEGRFLCFRGALPYAEEIEPSQLDYLGYNPAVSGLNLNYNRVHFEWKPVGGQWQTTMDARTETRVPPVSMARVSIVDRRTPVFDTSAPDVWTVALSALGNGGSRWLPVRQPALYAGDVFRTLAREAGVDMARPEVVDDLPPGGVEVAAHQSPTLRTICQEMLLYSTNLTAEVCGLAATQAKMGRPVDIVGSAAEMTRWLGETYGVECDFKDHSGLSDENRIAASAMAKIQLEVGAGDPLRPILRRIPLRDADNNRLDSYPAVVRAKTGTLNFVSALSGYIETVDGTDLVFTIFTANLDRRARGKASGDEVPEGAIAWNRRSRRLQQRLLQRWGLINSQAPAPDLEDREVEVFLVD</sequence>
<dbReference type="NCBIfam" id="TIGR00666">
    <property type="entry name" value="PBP4"/>
    <property type="match status" value="1"/>
</dbReference>
<accession>A0A1Y5STG8</accession>
<dbReference type="OrthoDB" id="5372081at2"/>